<evidence type="ECO:0000313" key="2">
    <source>
        <dbReference type="EMBL" id="CAE7233731.1"/>
    </source>
</evidence>
<dbReference type="AlphaFoldDB" id="A0A812L1B2"/>
<keyword evidence="1" id="KW-1133">Transmembrane helix</keyword>
<name>A0A812L1B2_9DINO</name>
<keyword evidence="1" id="KW-0472">Membrane</keyword>
<proteinExistence type="predicted"/>
<gene>
    <name evidence="2" type="ORF">SNAT2548_LOCUS9803</name>
</gene>
<comment type="caution">
    <text evidence="2">The sequence shown here is derived from an EMBL/GenBank/DDBJ whole genome shotgun (WGS) entry which is preliminary data.</text>
</comment>
<feature type="transmembrane region" description="Helical" evidence="1">
    <location>
        <begin position="12"/>
        <end position="38"/>
    </location>
</feature>
<protein>
    <submittedName>
        <fullName evidence="2">Uncharacterized protein</fullName>
    </submittedName>
</protein>
<reference evidence="2" key="1">
    <citation type="submission" date="2021-02" db="EMBL/GenBank/DDBJ databases">
        <authorList>
            <person name="Dougan E. K."/>
            <person name="Rhodes N."/>
            <person name="Thang M."/>
            <person name="Chan C."/>
        </authorList>
    </citation>
    <scope>NUCLEOTIDE SEQUENCE</scope>
</reference>
<organism evidence="2 3">
    <name type="scientific">Symbiodinium natans</name>
    <dbReference type="NCBI Taxonomy" id="878477"/>
    <lineage>
        <taxon>Eukaryota</taxon>
        <taxon>Sar</taxon>
        <taxon>Alveolata</taxon>
        <taxon>Dinophyceae</taxon>
        <taxon>Suessiales</taxon>
        <taxon>Symbiodiniaceae</taxon>
        <taxon>Symbiodinium</taxon>
    </lineage>
</organism>
<dbReference type="OrthoDB" id="446025at2759"/>
<evidence type="ECO:0000313" key="3">
    <source>
        <dbReference type="Proteomes" id="UP000604046"/>
    </source>
</evidence>
<keyword evidence="1" id="KW-0812">Transmembrane</keyword>
<keyword evidence="3" id="KW-1185">Reference proteome</keyword>
<dbReference type="EMBL" id="CAJNDS010000780">
    <property type="protein sequence ID" value="CAE7233731.1"/>
    <property type="molecule type" value="Genomic_DNA"/>
</dbReference>
<dbReference type="Proteomes" id="UP000604046">
    <property type="component" value="Unassembled WGS sequence"/>
</dbReference>
<accession>A0A812L1B2</accession>
<evidence type="ECO:0000256" key="1">
    <source>
        <dbReference type="SAM" id="Phobius"/>
    </source>
</evidence>
<sequence>MVLGFASLRAGHIFMVLGFASLYAAYFFIVIDFASLYAEAQRVALATMNAAFGRCPDDATWRDFCTYLLRGRWATKMLAGHRLQDEAGWRAKFERFWEQYRSVDPQCPVFQDHGGSLGTCIPVLLHGDEGVGHRRRPVMQISFGPLLEVGKEALNRLFLLTTCPSKLCSKYNTGTAAVNPVIDRLLEEVARSMRSCYLAGVVTDVARFYIVCIGLSGDHIFQSKAFRCNRHHTRNAVCPLCLANTTDMPFEDVEVEDALWTRTVYTSLPWSRPPPLQGIPGATRPWFIQFDLMHVLPHGCGRTYIASVIAMMCGPLNLFRGNNKAERMHDAYTYFLAFCEAKHLFPRDMQEFTPENFAWKYNRNFPEIGCKAADCNMLFQRVIDFLSSTPPEWTEPLQWTYMGCCGFDDFCRLCYRSSDRVFWSRDEARKGYGYLRVFLRSYKALAFHWHKEGWTLYNIVPKMHFACHWLYSLHLFLQSEELWTINPGAFATPLMEDFIGVCSRIARTSHPTSVAITTIRKYLVETRRAWRSD</sequence>